<evidence type="ECO:0000313" key="1">
    <source>
        <dbReference type="EMBL" id="NDW44777.1"/>
    </source>
</evidence>
<organism evidence="1">
    <name type="scientific">Ruegeria sp. PrR005</name>
    <dbReference type="NCBI Taxonomy" id="2706882"/>
    <lineage>
        <taxon>Bacteria</taxon>
        <taxon>Pseudomonadati</taxon>
        <taxon>Pseudomonadota</taxon>
        <taxon>Alphaproteobacteria</taxon>
        <taxon>Rhodobacterales</taxon>
        <taxon>Roseobacteraceae</taxon>
        <taxon>Ruegeria</taxon>
    </lineage>
</organism>
<sequence>MARDAGTRPAIDRLLRGVATDHVETLRDAWRDLLRDGDGSVDLVRQKLASGAWAENPRGPLARYFGVLLALLDELDRAAFAQEVQRLRKARLHPAHAATLDVLARRVLDKPVAFAAEGVPIYVASEIAGRTVVAAKVQKWSRTRTLSLANVTRIDVISQREDMDYLGRYNLFFSGIVLAWPKAPLRGVWRWLRDLQVEHTFYHEVGHHTCGHIEGGQVAAQEREADAYARSMLRLSRPVFMRVGPVLFWPFKAVLGRRKGTPGNRP</sequence>
<reference evidence="1" key="1">
    <citation type="submission" date="2020-02" db="EMBL/GenBank/DDBJ databases">
        <title>Delineation of the pyrene-degrading pathway in Roseobacter clade bacteria by genomic analysis.</title>
        <authorList>
            <person name="Zhou H."/>
            <person name="Wang H."/>
        </authorList>
    </citation>
    <scope>NUCLEOTIDE SEQUENCE</scope>
    <source>
        <strain evidence="1">PrR005</strain>
    </source>
</reference>
<dbReference type="EMBL" id="JAAGOX010000011">
    <property type="protein sequence ID" value="NDW44777.1"/>
    <property type="molecule type" value="Genomic_DNA"/>
</dbReference>
<comment type="caution">
    <text evidence="1">The sequence shown here is derived from an EMBL/GenBank/DDBJ whole genome shotgun (WGS) entry which is preliminary data.</text>
</comment>
<proteinExistence type="predicted"/>
<dbReference type="AlphaFoldDB" id="A0A6B2NQC8"/>
<gene>
    <name evidence="1" type="ORF">G0P99_07395</name>
</gene>
<name>A0A6B2NQC8_9RHOB</name>
<protein>
    <submittedName>
        <fullName evidence="1">Uncharacterized protein</fullName>
    </submittedName>
</protein>
<accession>A0A6B2NQC8</accession>
<dbReference type="RefSeq" id="WP_164128745.1">
    <property type="nucleotide sequence ID" value="NZ_JAAGOX010000011.1"/>
</dbReference>